<dbReference type="AlphaFoldDB" id="M3YXS7"/>
<protein>
    <submittedName>
        <fullName evidence="2">Uncharacterized protein</fullName>
    </submittedName>
</protein>
<proteinExistence type="predicted"/>
<reference evidence="2" key="1">
    <citation type="submission" date="2024-06" db="UniProtKB">
        <authorList>
            <consortium name="Ensembl"/>
        </authorList>
    </citation>
    <scope>IDENTIFICATION</scope>
</reference>
<accession>M3YXS7</accession>
<dbReference type="HOGENOM" id="CLU_2782547_0_0_1"/>
<organism evidence="2">
    <name type="scientific">Mustela putorius furo</name>
    <name type="common">European domestic ferret</name>
    <name type="synonym">Mustela furo</name>
    <dbReference type="NCBI Taxonomy" id="9669"/>
    <lineage>
        <taxon>Eukaryota</taxon>
        <taxon>Metazoa</taxon>
        <taxon>Chordata</taxon>
        <taxon>Craniata</taxon>
        <taxon>Vertebrata</taxon>
        <taxon>Euteleostomi</taxon>
        <taxon>Mammalia</taxon>
        <taxon>Eutheria</taxon>
        <taxon>Laurasiatheria</taxon>
        <taxon>Carnivora</taxon>
        <taxon>Caniformia</taxon>
        <taxon>Musteloidea</taxon>
        <taxon>Mustelidae</taxon>
        <taxon>Mustelinae</taxon>
        <taxon>Mustela</taxon>
    </lineage>
</organism>
<name>M3YXS7_MUSPF</name>
<feature type="region of interest" description="Disordered" evidence="1">
    <location>
        <begin position="1"/>
        <end position="69"/>
    </location>
</feature>
<evidence type="ECO:0000256" key="1">
    <source>
        <dbReference type="SAM" id="MobiDB-lite"/>
    </source>
</evidence>
<dbReference type="EMBL" id="AEYP01008466">
    <property type="status" value="NOT_ANNOTATED_CDS"/>
    <property type="molecule type" value="Genomic_DNA"/>
</dbReference>
<evidence type="ECO:0000313" key="2">
    <source>
        <dbReference type="Ensembl" id="ENSMPUP00000016137.1"/>
    </source>
</evidence>
<dbReference type="InParanoid" id="M3YXS7"/>
<dbReference type="Ensembl" id="ENSMPUT00000016381.1">
    <property type="protein sequence ID" value="ENSMPUP00000016137.1"/>
    <property type="gene ID" value="ENSMPUG00000016241.1"/>
</dbReference>
<sequence>MDGKSRGGDDPPSVGGQPWLTPGPPDSPNHPQKLKLEPYTPTPETARHGEGTSPGTQSKRLGRPASSLK</sequence>